<evidence type="ECO:0000256" key="4">
    <source>
        <dbReference type="ARBA" id="ARBA00022475"/>
    </source>
</evidence>
<keyword evidence="3 9" id="KW-0813">Transport</keyword>
<dbReference type="InterPro" id="IPR042094">
    <property type="entry name" value="T2SS_GspF_sf"/>
</dbReference>
<dbReference type="PANTHER" id="PTHR30012:SF0">
    <property type="entry name" value="TYPE II SECRETION SYSTEM PROTEIN F-RELATED"/>
    <property type="match status" value="1"/>
</dbReference>
<evidence type="ECO:0000256" key="1">
    <source>
        <dbReference type="ARBA" id="ARBA00004429"/>
    </source>
</evidence>
<feature type="domain" description="Type II secretion system protein GspF" evidence="11">
    <location>
        <begin position="271"/>
        <end position="392"/>
    </location>
</feature>
<evidence type="ECO:0000256" key="2">
    <source>
        <dbReference type="ARBA" id="ARBA00005745"/>
    </source>
</evidence>
<dbReference type="InterPro" id="IPR018076">
    <property type="entry name" value="T2SS_GspF_dom"/>
</dbReference>
<evidence type="ECO:0000256" key="7">
    <source>
        <dbReference type="ARBA" id="ARBA00022989"/>
    </source>
</evidence>
<feature type="transmembrane region" description="Helical" evidence="10">
    <location>
        <begin position="209"/>
        <end position="235"/>
    </location>
</feature>
<feature type="transmembrane region" description="Helical" evidence="10">
    <location>
        <begin position="373"/>
        <end position="397"/>
    </location>
</feature>
<dbReference type="AlphaFoldDB" id="A0A6I5A3F1"/>
<proteinExistence type="inferred from homology"/>
<dbReference type="Pfam" id="PF00482">
    <property type="entry name" value="T2SSF"/>
    <property type="match status" value="2"/>
</dbReference>
<keyword evidence="5" id="KW-0997">Cell inner membrane</keyword>
<dbReference type="PROSITE" id="PS00874">
    <property type="entry name" value="T2SP_F"/>
    <property type="match status" value="1"/>
</dbReference>
<comment type="caution">
    <text evidence="12">The sequence shown here is derived from an EMBL/GenBank/DDBJ whole genome shotgun (WGS) entry which is preliminary data.</text>
</comment>
<comment type="similarity">
    <text evidence="2 9">Belongs to the GSP F family.</text>
</comment>
<evidence type="ECO:0000313" key="12">
    <source>
        <dbReference type="EMBL" id="MYL33299.1"/>
    </source>
</evidence>
<evidence type="ECO:0000256" key="8">
    <source>
        <dbReference type="ARBA" id="ARBA00023136"/>
    </source>
</evidence>
<dbReference type="EMBL" id="WMEQ01000004">
    <property type="protein sequence ID" value="MYL33299.1"/>
    <property type="molecule type" value="Genomic_DNA"/>
</dbReference>
<evidence type="ECO:0000256" key="5">
    <source>
        <dbReference type="ARBA" id="ARBA00022519"/>
    </source>
</evidence>
<evidence type="ECO:0000256" key="6">
    <source>
        <dbReference type="ARBA" id="ARBA00022692"/>
    </source>
</evidence>
<dbReference type="Gene3D" id="1.20.81.30">
    <property type="entry name" value="Type II secretion system (T2SS), domain F"/>
    <property type="match status" value="2"/>
</dbReference>
<dbReference type="Proteomes" id="UP000468638">
    <property type="component" value="Unassembled WGS sequence"/>
</dbReference>
<evidence type="ECO:0000256" key="10">
    <source>
        <dbReference type="SAM" id="Phobius"/>
    </source>
</evidence>
<dbReference type="InterPro" id="IPR001992">
    <property type="entry name" value="T2SS_GspF/T4SS_PilC_CS"/>
</dbReference>
<reference evidence="12 13" key="1">
    <citation type="submission" date="2019-11" db="EMBL/GenBank/DDBJ databases">
        <title>Genome sequences of 17 halophilic strains isolated from different environments.</title>
        <authorList>
            <person name="Furrow R.E."/>
        </authorList>
    </citation>
    <scope>NUCLEOTIDE SEQUENCE [LARGE SCALE GENOMIC DNA]</scope>
    <source>
        <strain evidence="12 13">22514_16_FS</strain>
    </source>
</reference>
<keyword evidence="8 10" id="KW-0472">Membrane</keyword>
<dbReference type="RefSeq" id="WP_160909384.1">
    <property type="nucleotide sequence ID" value="NZ_WMEQ01000004.1"/>
</dbReference>
<dbReference type="GO" id="GO:0005886">
    <property type="term" value="C:plasma membrane"/>
    <property type="evidence" value="ECO:0007669"/>
    <property type="project" value="UniProtKB-SubCell"/>
</dbReference>
<keyword evidence="4" id="KW-1003">Cell membrane</keyword>
<dbReference type="PRINTS" id="PR00812">
    <property type="entry name" value="BCTERIALGSPF"/>
</dbReference>
<evidence type="ECO:0000259" key="11">
    <source>
        <dbReference type="Pfam" id="PF00482"/>
    </source>
</evidence>
<keyword evidence="6 9" id="KW-0812">Transmembrane</keyword>
<sequence length="401" mass="45050">MAYYSYKARNTRGQQKQGKVRAASKREAIEQLKSQGLAITTIQEMNSILYKDISFGKAVKPKDFVVYLRQFSTLIDSGVSLVQSTYILAEQTSNKSLSSALDDIANRLEGGQSFSDSAEHHQKIFPPLFINMLRAGEAGGNIDEILEQMAEYYEKQNETRQKVISALTYPAIVLTIAVGIIIFLLSTVVPQFTDMFATMGGELPAVTKFVIALGEITQSIWWLFLILPVLIWLLFKYMNQVDTIAYRLDYIKLRIPVFGSLLQKAALVRVTRTLSSLFQSSVPILESVQITERIVGNRVIEKVLKQSRSELEKGESMARPFENHWIFPPLVTQMVSVGEQTGSLDKMLTKVADFYESELDHTTDRLKTLIEPIMITILAVVVGTIVASIAIPMFSIFEQIN</sequence>
<accession>A0A6I5A3F1</accession>
<keyword evidence="7 10" id="KW-1133">Transmembrane helix</keyword>
<feature type="domain" description="Type II secretion system protein GspF" evidence="11">
    <location>
        <begin position="67"/>
        <end position="190"/>
    </location>
</feature>
<gene>
    <name evidence="12" type="ORF">GLW05_06755</name>
</gene>
<feature type="transmembrane region" description="Helical" evidence="10">
    <location>
        <begin position="166"/>
        <end position="189"/>
    </location>
</feature>
<dbReference type="FunFam" id="1.20.81.30:FF:000001">
    <property type="entry name" value="Type II secretion system protein F"/>
    <property type="match status" value="2"/>
</dbReference>
<name>A0A6I5A3F1_9BACI</name>
<dbReference type="OrthoDB" id="9805682at2"/>
<comment type="subcellular location">
    <subcellularLocation>
        <location evidence="1">Cell inner membrane</location>
        <topology evidence="1">Multi-pass membrane protein</topology>
    </subcellularLocation>
    <subcellularLocation>
        <location evidence="9">Cell membrane</location>
        <topology evidence="9">Multi-pass membrane protein</topology>
    </subcellularLocation>
</comment>
<evidence type="ECO:0000256" key="3">
    <source>
        <dbReference type="ARBA" id="ARBA00022448"/>
    </source>
</evidence>
<dbReference type="InterPro" id="IPR003004">
    <property type="entry name" value="GspF/PilC"/>
</dbReference>
<dbReference type="PANTHER" id="PTHR30012">
    <property type="entry name" value="GENERAL SECRETION PATHWAY PROTEIN"/>
    <property type="match status" value="1"/>
</dbReference>
<organism evidence="12 13">
    <name type="scientific">Pontibacillus yanchengensis</name>
    <dbReference type="NCBI Taxonomy" id="462910"/>
    <lineage>
        <taxon>Bacteria</taxon>
        <taxon>Bacillati</taxon>
        <taxon>Bacillota</taxon>
        <taxon>Bacilli</taxon>
        <taxon>Bacillales</taxon>
        <taxon>Bacillaceae</taxon>
        <taxon>Pontibacillus</taxon>
    </lineage>
</organism>
<evidence type="ECO:0000313" key="13">
    <source>
        <dbReference type="Proteomes" id="UP000468638"/>
    </source>
</evidence>
<evidence type="ECO:0000256" key="9">
    <source>
        <dbReference type="RuleBase" id="RU003923"/>
    </source>
</evidence>
<dbReference type="GO" id="GO:0009306">
    <property type="term" value="P:protein secretion"/>
    <property type="evidence" value="ECO:0007669"/>
    <property type="project" value="InterPro"/>
</dbReference>
<protein>
    <submittedName>
        <fullName evidence="12">Type II secretion system F family protein</fullName>
    </submittedName>
</protein>